<evidence type="ECO:0000256" key="4">
    <source>
        <dbReference type="ARBA" id="ARBA00022490"/>
    </source>
</evidence>
<dbReference type="PANTHER" id="PTHR21501:SF3">
    <property type="entry name" value="PROTEIN FAM161A"/>
    <property type="match status" value="1"/>
</dbReference>
<dbReference type="InterPro" id="IPR051655">
    <property type="entry name" value="FAM161"/>
</dbReference>
<name>A0A2D0Q6X3_ICTPU</name>
<comment type="function">
    <text evidence="10">Involved in ciliogenesis.</text>
</comment>
<proteinExistence type="inferred from homology"/>
<dbReference type="InterPro" id="IPR019579">
    <property type="entry name" value="FAM161A/B"/>
</dbReference>
<feature type="region of interest" description="Disordered" evidence="13">
    <location>
        <begin position="716"/>
        <end position="843"/>
    </location>
</feature>
<keyword evidence="9" id="KW-0966">Cell projection</keyword>
<gene>
    <name evidence="15" type="primary">fam161a</name>
</gene>
<dbReference type="AlphaFoldDB" id="A0A2D0Q6X3"/>
<dbReference type="Proteomes" id="UP000221080">
    <property type="component" value="Chromosome 26"/>
</dbReference>
<keyword evidence="6 12" id="KW-0175">Coiled coil</keyword>
<evidence type="ECO:0000256" key="7">
    <source>
        <dbReference type="ARBA" id="ARBA00023069"/>
    </source>
</evidence>
<dbReference type="GO" id="GO:0005814">
    <property type="term" value="C:centriole"/>
    <property type="evidence" value="ECO:0007669"/>
    <property type="project" value="UniProtKB-SubCell"/>
</dbReference>
<dbReference type="GeneID" id="108258937"/>
<evidence type="ECO:0000256" key="8">
    <source>
        <dbReference type="ARBA" id="ARBA00023212"/>
    </source>
</evidence>
<dbReference type="GO" id="GO:0044782">
    <property type="term" value="P:cilium organization"/>
    <property type="evidence" value="ECO:0007669"/>
    <property type="project" value="TreeGrafter"/>
</dbReference>
<protein>
    <recommendedName>
        <fullName evidence="11">Protein FAM161A</fullName>
    </recommendedName>
</protein>
<comment type="similarity">
    <text evidence="3">Belongs to the FAM161 family.</text>
</comment>
<keyword evidence="5" id="KW-0970">Cilium biogenesis/degradation</keyword>
<sequence length="843" mass="97690">MIKKMDRSHRANVLVTSCLKTPVDPRTKVPLALYERARAAPVITDGEQIESDSELAPGTDDAHANVSCPLPMTDRCKMGDHIDLRELYFSNEEYYRKLEQLRRAHLRTMADLELMYLKKLEPKGTAPLSNSDRVCLVRHASGCRLQCHQTNNTTGGKLKRAHSAHELRSSTCMDEVRSDRGDHVSENITKDLLISPKEHIKNMWRGFCVDKMSSSEQQPSSASLENHPGDRQTTVEPNTMARVQRSRKGKRSKEEGWRPQVTVPKPFQMTLRETENKRKGIRSRSEIERENEELRRELEELTECQRKFRATAVPAHVRLPLYEELRERAEERRRQLRDAEQQRLFATQRPFSFLEREHIKKQQKDLQMLLSIKEQEEHRRRPFRAKPVPRAVKEAALGERHKEEQLYREIKKEMRATEMLLSATGPPGMLARRHRERRAQKEEQSEDSTNRRNRIGSQVPDFDASYRRFQKKLASKREFRPLTACEPFKLCTVNVSSRKERLTANPEAERRSQRRSRCLFDSLSPRTPLSSVCSSLSGSHEYLPSKITDAAKKRQEAIRKVLEQKKKAEQEEEKWKEQQRQKERKLQKLIAKRAQANDPHVALAQICESKLKEFRKQDLQRRREYQEEMREIQERVKSRPLLLERVTQMNAKKAAEKHYTEALRAFGLSEAFVNSKALTSEHDYTLSGRSVIHGSLTHRKDQTACHLEDADFEDYLPGNYPADHEDCEPDVPMDKKNERQQEDKGEKLDKEGDPDEDGDDGRPYEDDLDFDDFDDQDGDESDEGCSDRSHSRHSNTSRASDSGKRSTSPLTDGGKKEDGKSGRGSQESMSGEERGEEKNDDKD</sequence>
<keyword evidence="4" id="KW-0963">Cytoplasm</keyword>
<evidence type="ECO:0000256" key="2">
    <source>
        <dbReference type="ARBA" id="ARBA00004120"/>
    </source>
</evidence>
<accession>A0A2D0Q6X3</accession>
<feature type="compositionally biased region" description="Low complexity" evidence="13">
    <location>
        <begin position="214"/>
        <end position="223"/>
    </location>
</feature>
<keyword evidence="8" id="KW-0206">Cytoskeleton</keyword>
<evidence type="ECO:0000256" key="13">
    <source>
        <dbReference type="SAM" id="MobiDB-lite"/>
    </source>
</evidence>
<feature type="compositionally biased region" description="Basic and acidic residues" evidence="13">
    <location>
        <begin position="831"/>
        <end position="843"/>
    </location>
</feature>
<feature type="compositionally biased region" description="Polar residues" evidence="13">
    <location>
        <begin position="796"/>
        <end position="810"/>
    </location>
</feature>
<comment type="subcellular location">
    <subcellularLocation>
        <location evidence="2">Cytoplasm</location>
        <location evidence="2">Cytoskeleton</location>
        <location evidence="2">Cilium basal body</location>
    </subcellularLocation>
    <subcellularLocation>
        <location evidence="1">Cytoplasm</location>
        <location evidence="1">Cytoskeleton</location>
        <location evidence="1">Microtubule organizing center</location>
        <location evidence="1">Centrosome</location>
        <location evidence="1">Centriole</location>
    </subcellularLocation>
</comment>
<evidence type="ECO:0000256" key="3">
    <source>
        <dbReference type="ARBA" id="ARBA00006663"/>
    </source>
</evidence>
<dbReference type="GO" id="GO:0005929">
    <property type="term" value="C:cilium"/>
    <property type="evidence" value="ECO:0007669"/>
    <property type="project" value="TreeGrafter"/>
</dbReference>
<evidence type="ECO:0000313" key="15">
    <source>
        <dbReference type="RefSeq" id="XP_017313461.1"/>
    </source>
</evidence>
<evidence type="ECO:0000256" key="1">
    <source>
        <dbReference type="ARBA" id="ARBA00004114"/>
    </source>
</evidence>
<feature type="region of interest" description="Disordered" evidence="13">
    <location>
        <begin position="212"/>
        <end position="260"/>
    </location>
</feature>
<keyword evidence="7" id="KW-0969">Cilium</keyword>
<feature type="coiled-coil region" evidence="12">
    <location>
        <begin position="551"/>
        <end position="635"/>
    </location>
</feature>
<organism evidence="14 15">
    <name type="scientific">Ictalurus punctatus</name>
    <name type="common">Channel catfish</name>
    <name type="synonym">Silurus punctatus</name>
    <dbReference type="NCBI Taxonomy" id="7998"/>
    <lineage>
        <taxon>Eukaryota</taxon>
        <taxon>Metazoa</taxon>
        <taxon>Chordata</taxon>
        <taxon>Craniata</taxon>
        <taxon>Vertebrata</taxon>
        <taxon>Euteleostomi</taxon>
        <taxon>Actinopterygii</taxon>
        <taxon>Neopterygii</taxon>
        <taxon>Teleostei</taxon>
        <taxon>Ostariophysi</taxon>
        <taxon>Siluriformes</taxon>
        <taxon>Ictaluridae</taxon>
        <taxon>Ictalurus</taxon>
    </lineage>
</organism>
<dbReference type="CTD" id="84140"/>
<evidence type="ECO:0000256" key="11">
    <source>
        <dbReference type="ARBA" id="ARBA00039949"/>
    </source>
</evidence>
<dbReference type="KEGG" id="ipu:108258937"/>
<evidence type="ECO:0000256" key="10">
    <source>
        <dbReference type="ARBA" id="ARBA00037165"/>
    </source>
</evidence>
<evidence type="ECO:0000256" key="6">
    <source>
        <dbReference type="ARBA" id="ARBA00023054"/>
    </source>
</evidence>
<feature type="compositionally biased region" description="Acidic residues" evidence="13">
    <location>
        <begin position="766"/>
        <end position="784"/>
    </location>
</feature>
<feature type="coiled-coil region" evidence="12">
    <location>
        <begin position="277"/>
        <end position="349"/>
    </location>
</feature>
<evidence type="ECO:0000313" key="14">
    <source>
        <dbReference type="Proteomes" id="UP000221080"/>
    </source>
</evidence>
<reference evidence="14" key="1">
    <citation type="journal article" date="2016" name="Nat. Commun.">
        <title>The channel catfish genome sequence provides insights into the evolution of scale formation in teleosts.</title>
        <authorList>
            <person name="Liu Z."/>
            <person name="Liu S."/>
            <person name="Yao J."/>
            <person name="Bao L."/>
            <person name="Zhang J."/>
            <person name="Li Y."/>
            <person name="Jiang C."/>
            <person name="Sun L."/>
            <person name="Wang R."/>
            <person name="Zhang Y."/>
            <person name="Zhou T."/>
            <person name="Zeng Q."/>
            <person name="Fu Q."/>
            <person name="Gao S."/>
            <person name="Li N."/>
            <person name="Koren S."/>
            <person name="Jiang Y."/>
            <person name="Zimin A."/>
            <person name="Xu P."/>
            <person name="Phillippy A.M."/>
            <person name="Geng X."/>
            <person name="Song L."/>
            <person name="Sun F."/>
            <person name="Li C."/>
            <person name="Wang X."/>
            <person name="Chen A."/>
            <person name="Jin Y."/>
            <person name="Yuan Z."/>
            <person name="Yang Y."/>
            <person name="Tan S."/>
            <person name="Peatman E."/>
            <person name="Lu J."/>
            <person name="Qin Z."/>
            <person name="Dunham R."/>
            <person name="Li Z."/>
            <person name="Sonstegard T."/>
            <person name="Feng J."/>
            <person name="Danzmann R.G."/>
            <person name="Schroeder S."/>
            <person name="Scheffler B."/>
            <person name="Duke M.V."/>
            <person name="Ballard L."/>
            <person name="Kucuktas H."/>
            <person name="Kaltenboeck L."/>
            <person name="Liu H."/>
            <person name="Armbruster J."/>
            <person name="Xie Y."/>
            <person name="Kirby M.L."/>
            <person name="Tian Y."/>
            <person name="Flanagan M.E."/>
            <person name="Mu W."/>
            <person name="Waldbieser G.C."/>
        </authorList>
    </citation>
    <scope>NUCLEOTIDE SEQUENCE [LARGE SCALE GENOMIC DNA]</scope>
    <source>
        <strain evidence="14">SDA103</strain>
    </source>
</reference>
<evidence type="ECO:0000256" key="9">
    <source>
        <dbReference type="ARBA" id="ARBA00023273"/>
    </source>
</evidence>
<dbReference type="Pfam" id="PF10595">
    <property type="entry name" value="FAM161A_B"/>
    <property type="match status" value="1"/>
</dbReference>
<feature type="compositionally biased region" description="Basic and acidic residues" evidence="13">
    <location>
        <begin position="732"/>
        <end position="751"/>
    </location>
</feature>
<dbReference type="OrthoDB" id="2150121at2759"/>
<keyword evidence="14" id="KW-1185">Reference proteome</keyword>
<evidence type="ECO:0000256" key="5">
    <source>
        <dbReference type="ARBA" id="ARBA00022794"/>
    </source>
</evidence>
<dbReference type="RefSeq" id="XP_017313461.1">
    <property type="nucleotide sequence ID" value="XM_017457972.3"/>
</dbReference>
<reference evidence="15" key="2">
    <citation type="submission" date="2025-08" db="UniProtKB">
        <authorList>
            <consortium name="RefSeq"/>
        </authorList>
    </citation>
    <scope>IDENTIFICATION</scope>
    <source>
        <tissue evidence="15">Blood</tissue>
    </source>
</reference>
<dbReference type="PANTHER" id="PTHR21501">
    <property type="entry name" value="PROTEIN FAM-161"/>
    <property type="match status" value="1"/>
</dbReference>
<evidence type="ECO:0000256" key="12">
    <source>
        <dbReference type="SAM" id="Coils"/>
    </source>
</evidence>
<feature type="region of interest" description="Disordered" evidence="13">
    <location>
        <begin position="424"/>
        <end position="461"/>
    </location>
</feature>